<feature type="region of interest" description="Disordered" evidence="1">
    <location>
        <begin position="95"/>
        <end position="134"/>
    </location>
</feature>
<protein>
    <submittedName>
        <fullName evidence="2">Uncharacterized protein</fullName>
    </submittedName>
</protein>
<dbReference type="AlphaFoldDB" id="A0AAD1W2C3"/>
<dbReference type="Proteomes" id="UP001295444">
    <property type="component" value="Chromosome 04"/>
</dbReference>
<accession>A0AAD1W2C3</accession>
<dbReference type="EMBL" id="OW240915">
    <property type="protein sequence ID" value="CAH2283959.1"/>
    <property type="molecule type" value="Genomic_DNA"/>
</dbReference>
<keyword evidence="3" id="KW-1185">Reference proteome</keyword>
<organism evidence="2 3">
    <name type="scientific">Pelobates cultripes</name>
    <name type="common">Western spadefoot toad</name>
    <dbReference type="NCBI Taxonomy" id="61616"/>
    <lineage>
        <taxon>Eukaryota</taxon>
        <taxon>Metazoa</taxon>
        <taxon>Chordata</taxon>
        <taxon>Craniata</taxon>
        <taxon>Vertebrata</taxon>
        <taxon>Euteleostomi</taxon>
        <taxon>Amphibia</taxon>
        <taxon>Batrachia</taxon>
        <taxon>Anura</taxon>
        <taxon>Pelobatoidea</taxon>
        <taxon>Pelobatidae</taxon>
        <taxon>Pelobates</taxon>
    </lineage>
</organism>
<evidence type="ECO:0000313" key="3">
    <source>
        <dbReference type="Proteomes" id="UP001295444"/>
    </source>
</evidence>
<feature type="region of interest" description="Disordered" evidence="1">
    <location>
        <begin position="1"/>
        <end position="56"/>
    </location>
</feature>
<evidence type="ECO:0000256" key="1">
    <source>
        <dbReference type="SAM" id="MobiDB-lite"/>
    </source>
</evidence>
<evidence type="ECO:0000313" key="2">
    <source>
        <dbReference type="EMBL" id="CAH2283959.1"/>
    </source>
</evidence>
<proteinExistence type="predicted"/>
<feature type="compositionally biased region" description="Basic and acidic residues" evidence="1">
    <location>
        <begin position="101"/>
        <end position="123"/>
    </location>
</feature>
<name>A0AAD1W2C3_PELCU</name>
<sequence length="134" mass="14939">MGGNRKKRDLTPSVATMFQVPRDRRPPSLSQGHTDSGLDSDDGGQHTDPDTPLTKGDLRQLLREATSNIKAYAAVELEKHITSLRTDIETLTARTNQAETHLTEASRRSQFHDQEISRLHEKNTATGGRRGRPQ</sequence>
<reference evidence="2" key="1">
    <citation type="submission" date="2022-03" db="EMBL/GenBank/DDBJ databases">
        <authorList>
            <person name="Alioto T."/>
            <person name="Alioto T."/>
            <person name="Gomez Garrido J."/>
        </authorList>
    </citation>
    <scope>NUCLEOTIDE SEQUENCE</scope>
</reference>
<gene>
    <name evidence="2" type="ORF">PECUL_23A040680</name>
</gene>